<keyword evidence="1" id="KW-0812">Transmembrane</keyword>
<evidence type="ECO:0000313" key="3">
    <source>
        <dbReference type="Proteomes" id="UP000239663"/>
    </source>
</evidence>
<evidence type="ECO:0000313" key="2">
    <source>
        <dbReference type="EMBL" id="PQD97260.1"/>
    </source>
</evidence>
<keyword evidence="3" id="KW-1185">Reference proteome</keyword>
<feature type="transmembrane region" description="Helical" evidence="1">
    <location>
        <begin position="12"/>
        <end position="32"/>
    </location>
</feature>
<dbReference type="Proteomes" id="UP000239663">
    <property type="component" value="Unassembled WGS sequence"/>
</dbReference>
<organism evidence="2 3">
    <name type="scientific">Pradoshia eiseniae</name>
    <dbReference type="NCBI Taxonomy" id="2064768"/>
    <lineage>
        <taxon>Bacteria</taxon>
        <taxon>Bacillati</taxon>
        <taxon>Bacillota</taxon>
        <taxon>Bacilli</taxon>
        <taxon>Bacillales</taxon>
        <taxon>Bacillaceae</taxon>
        <taxon>Pradoshia</taxon>
    </lineage>
</organism>
<dbReference type="AlphaFoldDB" id="A0A2S7N5N0"/>
<feature type="transmembrane region" description="Helical" evidence="1">
    <location>
        <begin position="44"/>
        <end position="65"/>
    </location>
</feature>
<accession>A0A2S7N5N0</accession>
<comment type="caution">
    <text evidence="2">The sequence shown here is derived from an EMBL/GenBank/DDBJ whole genome shotgun (WGS) entry which is preliminary data.</text>
</comment>
<feature type="transmembrane region" description="Helical" evidence="1">
    <location>
        <begin position="105"/>
        <end position="125"/>
    </location>
</feature>
<dbReference type="PANTHER" id="PTHR40042">
    <property type="entry name" value="HYPOTHETICAL MEMBRANE SPANNING PROTEIN"/>
    <property type="match status" value="1"/>
</dbReference>
<gene>
    <name evidence="2" type="ORF">CYL18_03305</name>
</gene>
<dbReference type="Pfam" id="PF07187">
    <property type="entry name" value="DUF1405"/>
    <property type="match status" value="1"/>
</dbReference>
<feature type="transmembrane region" description="Helical" evidence="1">
    <location>
        <begin position="132"/>
        <end position="148"/>
    </location>
</feature>
<dbReference type="EMBL" id="PKOZ01000001">
    <property type="protein sequence ID" value="PQD97260.1"/>
    <property type="molecule type" value="Genomic_DNA"/>
</dbReference>
<keyword evidence="1" id="KW-0472">Membrane</keyword>
<proteinExistence type="predicted"/>
<feature type="transmembrane region" description="Helical" evidence="1">
    <location>
        <begin position="168"/>
        <end position="187"/>
    </location>
</feature>
<feature type="transmembrane region" description="Helical" evidence="1">
    <location>
        <begin position="77"/>
        <end position="99"/>
    </location>
</feature>
<dbReference type="PANTHER" id="PTHR40042:SF1">
    <property type="entry name" value="DUF1405 DOMAIN-CONTAINING PROTEIN"/>
    <property type="match status" value="1"/>
</dbReference>
<dbReference type="InterPro" id="IPR009845">
    <property type="entry name" value="DUF1405"/>
</dbReference>
<evidence type="ECO:0000256" key="1">
    <source>
        <dbReference type="SAM" id="Phobius"/>
    </source>
</evidence>
<name>A0A2S7N5N0_9BACI</name>
<dbReference type="OrthoDB" id="152213at2"/>
<sequence>MKNWIYAILSNRMVLWAILVINIFGTFYGYYWYKTQLEVTPLHFILFVPDSPTASLFFVIALAGIMMGRNFGLFEALAVVSLFKYGIWAVVMNLFSFIVDGSFSLIALMLIVSHAAMALEGLLYAPYFRVKPWHLAVAAIILVHNEIIDYVFGMMPTYSVLHLYMDEIGYFTFWLSILSIGIGYLATVRKGRTAYTLPTR</sequence>
<protein>
    <submittedName>
        <fullName evidence="2">DUF1405 domain-containing protein</fullName>
    </submittedName>
</protein>
<dbReference type="RefSeq" id="WP_104848016.1">
    <property type="nucleotide sequence ID" value="NZ_PKOZ01000001.1"/>
</dbReference>
<keyword evidence="1" id="KW-1133">Transmembrane helix</keyword>
<reference evidence="2 3" key="1">
    <citation type="submission" date="2017-12" db="EMBL/GenBank/DDBJ databases">
        <title>Taxonomic description and draft genome of Pradoshia cofamensis Gen. nov., sp. nov., a thermotolerant bacillale isolated from anterior gut of earthworm Eisenia fetida.</title>
        <authorList>
            <person name="Saha T."/>
            <person name="Chakraborty R."/>
        </authorList>
    </citation>
    <scope>NUCLEOTIDE SEQUENCE [LARGE SCALE GENOMIC DNA]</scope>
    <source>
        <strain evidence="2 3">EAG3</strain>
    </source>
</reference>